<reference evidence="1 2" key="1">
    <citation type="journal article" date="2019" name="Int. J. Syst. Evol. Microbiol.">
        <title>The Global Catalogue of Microorganisms (GCM) 10K type strain sequencing project: providing services to taxonomists for standard genome sequencing and annotation.</title>
        <authorList>
            <consortium name="The Broad Institute Genomics Platform"/>
            <consortium name="The Broad Institute Genome Sequencing Center for Infectious Disease"/>
            <person name="Wu L."/>
            <person name="Ma J."/>
        </authorList>
    </citation>
    <scope>NUCLEOTIDE SEQUENCE [LARGE SCALE GENOMIC DNA]</scope>
    <source>
        <strain evidence="1 2">JCM 9383</strain>
    </source>
</reference>
<protein>
    <submittedName>
        <fullName evidence="1">Uncharacterized protein</fullName>
    </submittedName>
</protein>
<organism evidence="1 2">
    <name type="scientific">Saccharopolyspora taberi</name>
    <dbReference type="NCBI Taxonomy" id="60895"/>
    <lineage>
        <taxon>Bacteria</taxon>
        <taxon>Bacillati</taxon>
        <taxon>Actinomycetota</taxon>
        <taxon>Actinomycetes</taxon>
        <taxon>Pseudonocardiales</taxon>
        <taxon>Pseudonocardiaceae</taxon>
        <taxon>Saccharopolyspora</taxon>
    </lineage>
</organism>
<evidence type="ECO:0000313" key="1">
    <source>
        <dbReference type="EMBL" id="GAA2814552.1"/>
    </source>
</evidence>
<dbReference type="Proteomes" id="UP001500979">
    <property type="component" value="Unassembled WGS sequence"/>
</dbReference>
<evidence type="ECO:0000313" key="2">
    <source>
        <dbReference type="Proteomes" id="UP001500979"/>
    </source>
</evidence>
<name>A0ABN3VM05_9PSEU</name>
<accession>A0ABN3VM05</accession>
<keyword evidence="2" id="KW-1185">Reference proteome</keyword>
<comment type="caution">
    <text evidence="1">The sequence shown here is derived from an EMBL/GenBank/DDBJ whole genome shotgun (WGS) entry which is preliminary data.</text>
</comment>
<gene>
    <name evidence="1" type="ORF">GCM10010470_57520</name>
</gene>
<dbReference type="RefSeq" id="WP_344685052.1">
    <property type="nucleotide sequence ID" value="NZ_BAAAUX010000028.1"/>
</dbReference>
<sequence length="74" mass="8677">MTPEERSALIRKYIPKREDLSPEVRANTEEALRYTEEKIARGEVLESWSKDNFPIGLDKNLEPYPLTDPDETQR</sequence>
<dbReference type="EMBL" id="BAAAUX010000028">
    <property type="protein sequence ID" value="GAA2814552.1"/>
    <property type="molecule type" value="Genomic_DNA"/>
</dbReference>
<proteinExistence type="predicted"/>